<organism evidence="1">
    <name type="scientific">Ligilactobacillus agilis</name>
    <dbReference type="NCBI Taxonomy" id="1601"/>
    <lineage>
        <taxon>Bacteria</taxon>
        <taxon>Bacillati</taxon>
        <taxon>Bacillota</taxon>
        <taxon>Bacilli</taxon>
        <taxon>Lactobacillales</taxon>
        <taxon>Lactobacillaceae</taxon>
        <taxon>Ligilactobacillus</taxon>
    </lineage>
</organism>
<name>A0A6F9XNK2_9LACO</name>
<dbReference type="Proteomes" id="UP000494265">
    <property type="component" value="Unassembled WGS sequence"/>
</dbReference>
<accession>A0A6F9XNK2</accession>
<evidence type="ECO:0000313" key="1">
    <source>
        <dbReference type="EMBL" id="GET06740.1"/>
    </source>
</evidence>
<dbReference type="EMBL" id="BLAM01000167">
    <property type="protein sequence ID" value="GET06740.1"/>
    <property type="molecule type" value="Genomic_DNA"/>
</dbReference>
<dbReference type="AlphaFoldDB" id="A0A6F9XNK2"/>
<comment type="caution">
    <text evidence="1">The sequence shown here is derived from an EMBL/GenBank/DDBJ whole genome shotgun (WGS) entry which is preliminary data.</text>
</comment>
<gene>
    <name evidence="1" type="ORF">SY212_17700</name>
</gene>
<proteinExistence type="predicted"/>
<sequence>MIFTFKIIYIQGFNGEDVFYKYEFFLKKSLRMRNYSESVLKLDIMQSKGGKLL</sequence>
<protein>
    <submittedName>
        <fullName evidence="1">Uncharacterized protein</fullName>
    </submittedName>
</protein>
<reference evidence="1" key="1">
    <citation type="submission" date="2019-10" db="EMBL/GenBank/DDBJ databases">
        <title>Lactobacillus agilis SY212 Whole Genome Sequencing Project.</title>
        <authorList>
            <person name="Suzuki S."/>
            <person name="Endo A."/>
            <person name="Maeno S."/>
            <person name="Shiwa Y."/>
            <person name="Matsutani M."/>
            <person name="Kajikawa A."/>
        </authorList>
    </citation>
    <scope>NUCLEOTIDE SEQUENCE</scope>
    <source>
        <strain evidence="1">SY212</strain>
    </source>
</reference>